<evidence type="ECO:0000259" key="2">
    <source>
        <dbReference type="Pfam" id="PF10988"/>
    </source>
</evidence>
<dbReference type="Proteomes" id="UP001168528">
    <property type="component" value="Unassembled WGS sequence"/>
</dbReference>
<dbReference type="Gene3D" id="2.160.20.120">
    <property type="match status" value="1"/>
</dbReference>
<evidence type="ECO:0000256" key="1">
    <source>
        <dbReference type="SAM" id="MobiDB-lite"/>
    </source>
</evidence>
<feature type="region of interest" description="Disordered" evidence="1">
    <location>
        <begin position="226"/>
        <end position="247"/>
    </location>
</feature>
<evidence type="ECO:0000313" key="3">
    <source>
        <dbReference type="EMBL" id="MDO1448582.1"/>
    </source>
</evidence>
<dbReference type="EMBL" id="JAUKPO010000012">
    <property type="protein sequence ID" value="MDO1448582.1"/>
    <property type="molecule type" value="Genomic_DNA"/>
</dbReference>
<sequence length="247" mass="26236">MKTSNKLLLSLLIVALIAVTAFIGTAKHYHQKGNAVKGDSNRATEARTVGEYNGIKVRGKLEVRLTQGPERKVEVNAAKNIVPLVSTQVTEGILVIETTSRIDEDEKIEIIITAPAIQSLEMTEGSYIETTNALTGDRLNIKSNSGSNGRLNLQYKNVECEVSTGAVFDLDGSSEAASLKASTGARLDAGDLLTQTCMVEASTGANTSVNVSQVLTAEINTGSELNYRGDPAKTNINSNSGGTAHRR</sequence>
<accession>A0ABT8R932</accession>
<dbReference type="Pfam" id="PF10988">
    <property type="entry name" value="DUF2807"/>
    <property type="match status" value="1"/>
</dbReference>
<gene>
    <name evidence="3" type="ORF">Q0590_20060</name>
</gene>
<reference evidence="3" key="1">
    <citation type="submission" date="2023-07" db="EMBL/GenBank/DDBJ databases">
        <title>The genome sequence of Rhodocytophaga aerolata KACC 12507.</title>
        <authorList>
            <person name="Zhang X."/>
        </authorList>
    </citation>
    <scope>NUCLEOTIDE SEQUENCE</scope>
    <source>
        <strain evidence="3">KACC 12507</strain>
    </source>
</reference>
<proteinExistence type="predicted"/>
<dbReference type="InterPro" id="IPR021255">
    <property type="entry name" value="DUF2807"/>
</dbReference>
<name>A0ABT8R932_9BACT</name>
<feature type="domain" description="Putative auto-transporter adhesin head GIN" evidence="2">
    <location>
        <begin position="51"/>
        <end position="231"/>
    </location>
</feature>
<organism evidence="3 4">
    <name type="scientific">Rhodocytophaga aerolata</name>
    <dbReference type="NCBI Taxonomy" id="455078"/>
    <lineage>
        <taxon>Bacteria</taxon>
        <taxon>Pseudomonadati</taxon>
        <taxon>Bacteroidota</taxon>
        <taxon>Cytophagia</taxon>
        <taxon>Cytophagales</taxon>
        <taxon>Rhodocytophagaceae</taxon>
        <taxon>Rhodocytophaga</taxon>
    </lineage>
</organism>
<protein>
    <submittedName>
        <fullName evidence="3">Head GIN domain-containing protein</fullName>
    </submittedName>
</protein>
<dbReference type="RefSeq" id="WP_302039383.1">
    <property type="nucleotide sequence ID" value="NZ_JAUKPO010000012.1"/>
</dbReference>
<comment type="caution">
    <text evidence="3">The sequence shown here is derived from an EMBL/GenBank/DDBJ whole genome shotgun (WGS) entry which is preliminary data.</text>
</comment>
<keyword evidence="4" id="KW-1185">Reference proteome</keyword>
<evidence type="ECO:0000313" key="4">
    <source>
        <dbReference type="Proteomes" id="UP001168528"/>
    </source>
</evidence>
<feature type="compositionally biased region" description="Polar residues" evidence="1">
    <location>
        <begin position="234"/>
        <end position="247"/>
    </location>
</feature>